<evidence type="ECO:0000313" key="2">
    <source>
        <dbReference type="Proteomes" id="UP001165042"/>
    </source>
</evidence>
<comment type="caution">
    <text evidence="1">The sequence shown here is derived from an EMBL/GenBank/DDBJ whole genome shotgun (WGS) entry which is preliminary data.</text>
</comment>
<gene>
    <name evidence="1" type="ORF">Aglo03_57850</name>
</gene>
<dbReference type="AlphaFoldDB" id="A0A9W6VCH4"/>
<dbReference type="Proteomes" id="UP001165042">
    <property type="component" value="Unassembled WGS sequence"/>
</dbReference>
<evidence type="ECO:0000313" key="1">
    <source>
        <dbReference type="EMBL" id="GLW94969.1"/>
    </source>
</evidence>
<evidence type="ECO:0008006" key="3">
    <source>
        <dbReference type="Google" id="ProtNLM"/>
    </source>
</evidence>
<sequence>MRGRDGLLEIASTLIVQGGRGAAGKPPTLVLAGVGGSGRTAVLAEVARKLGDQPHVLVDRAELVRVGQRPTVVDLLATVVLKLVRQDSRRWRFPRFTLGKVISELPLPGDGAEDQVKRGLAGDAAGFAKQIRDSMGRLPDDVTAAVDALVQGLSGRGTRKAASEWYGHRDSGHAGDWAGELVALNQLRRYGGKMGVAEFHRVLVAAFLADTRDAASAKTVDPVVLLDNADNDVAVEFLLALRDARFAAGPRRAADRCVVVAAGGPALPARLDAVETPEADAAELVRTGGAGPWLAVPLRDLTELEVLALAGDLGVPVVHRHRVVRLVYDVTRGHPGGTHLLTLAANHLDPATACPESMLTAVLPPSVKSVADRVVDQFLDGVPRSIGADLVTLSAARDLTEAGTILGTPAIKTPFVEQEPLGSVAFWAKRDTGEVMHPLLRMLLLRQLAARTAEPTWETVFGLLAEDETDNANLYPLFALGDVGLVASQLQALLTRRRGRDWLRLVAALAQCPAPPSVRVERSYPDEVTAVIATVLTAWRASADPCLVAGRADAHGEVTTGIPALAAAAGTDHGEFVSVAAHHRDQAELWREVTCADPAEEDR</sequence>
<keyword evidence="2" id="KW-1185">Reference proteome</keyword>
<protein>
    <recommendedName>
        <fullName evidence="3">AAA ATPase domain-containing protein</fullName>
    </recommendedName>
</protein>
<dbReference type="RefSeq" id="WP_285612879.1">
    <property type="nucleotide sequence ID" value="NZ_BSSD01000011.1"/>
</dbReference>
<dbReference type="EMBL" id="BSSD01000011">
    <property type="protein sequence ID" value="GLW94969.1"/>
    <property type="molecule type" value="Genomic_DNA"/>
</dbReference>
<reference evidence="1" key="1">
    <citation type="submission" date="2023-02" db="EMBL/GenBank/DDBJ databases">
        <title>Actinokineospora globicatena NBRC 15670.</title>
        <authorList>
            <person name="Ichikawa N."/>
            <person name="Sato H."/>
            <person name="Tonouchi N."/>
        </authorList>
    </citation>
    <scope>NUCLEOTIDE SEQUENCE</scope>
    <source>
        <strain evidence="1">NBRC 15670</strain>
    </source>
</reference>
<name>A0A9W6VCH4_9PSEU</name>
<organism evidence="1 2">
    <name type="scientific">Actinokineospora globicatena</name>
    <dbReference type="NCBI Taxonomy" id="103729"/>
    <lineage>
        <taxon>Bacteria</taxon>
        <taxon>Bacillati</taxon>
        <taxon>Actinomycetota</taxon>
        <taxon>Actinomycetes</taxon>
        <taxon>Pseudonocardiales</taxon>
        <taxon>Pseudonocardiaceae</taxon>
        <taxon>Actinokineospora</taxon>
    </lineage>
</organism>
<proteinExistence type="predicted"/>
<accession>A0A9W6VCH4</accession>